<proteinExistence type="predicted"/>
<name>B0ME11_ANACD</name>
<reference evidence="3" key="2">
    <citation type="submission" date="2013-11" db="EMBL/GenBank/DDBJ databases">
        <title>Draft genome sequence of Anaerostipes caccae (DSM 14662).</title>
        <authorList>
            <person name="Sudarsanam P."/>
            <person name="Ley R."/>
            <person name="Guruge J."/>
            <person name="Turnbaugh P.J."/>
            <person name="Mahowald M."/>
            <person name="Liep D."/>
            <person name="Gordon J."/>
        </authorList>
    </citation>
    <scope>NUCLEOTIDE SEQUENCE</scope>
    <source>
        <strain evidence="3">DSM 14662</strain>
    </source>
</reference>
<dbReference type="PROSITE" id="PS50076">
    <property type="entry name" value="DNAJ_2"/>
    <property type="match status" value="1"/>
</dbReference>
<dbReference type="PANTHER" id="PTHR24074">
    <property type="entry name" value="CO-CHAPERONE PROTEIN DJLA"/>
    <property type="match status" value="1"/>
</dbReference>
<comment type="caution">
    <text evidence="3">The sequence shown here is derived from an EMBL/GenBank/DDBJ whole genome shotgun (WGS) entry which is preliminary data.</text>
</comment>
<evidence type="ECO:0000259" key="2">
    <source>
        <dbReference type="PROSITE" id="PS50076"/>
    </source>
</evidence>
<keyword evidence="1" id="KW-0235">DNA replication</keyword>
<dbReference type="Gene3D" id="1.10.287.110">
    <property type="entry name" value="DnaJ domain"/>
    <property type="match status" value="1"/>
</dbReference>
<keyword evidence="4" id="KW-1185">Reference proteome</keyword>
<dbReference type="CDD" id="cd06257">
    <property type="entry name" value="DnaJ"/>
    <property type="match status" value="1"/>
</dbReference>
<dbReference type="SUPFAM" id="SSF46565">
    <property type="entry name" value="Chaperone J-domain"/>
    <property type="match status" value="1"/>
</dbReference>
<evidence type="ECO:0000256" key="1">
    <source>
        <dbReference type="ARBA" id="ARBA00022705"/>
    </source>
</evidence>
<dbReference type="Gene3D" id="1.25.40.10">
    <property type="entry name" value="Tetratricopeptide repeat domain"/>
    <property type="match status" value="1"/>
</dbReference>
<accession>B0ME11</accession>
<dbReference type="InterPro" id="IPR036869">
    <property type="entry name" value="J_dom_sf"/>
</dbReference>
<reference evidence="3" key="1">
    <citation type="submission" date="2007-11" db="EMBL/GenBank/DDBJ databases">
        <authorList>
            <person name="Fulton L."/>
            <person name="Clifton S."/>
            <person name="Fulton B."/>
            <person name="Xu J."/>
            <person name="Minx P."/>
            <person name="Pepin K.H."/>
            <person name="Johnson M."/>
            <person name="Thiruvilangam P."/>
            <person name="Bhonagiri V."/>
            <person name="Nash W.E."/>
            <person name="Mardis E.R."/>
            <person name="Wilson R.K."/>
        </authorList>
    </citation>
    <scope>NUCLEOTIDE SEQUENCE [LARGE SCALE GENOMIC DNA]</scope>
    <source>
        <strain evidence="3">DSM 14662</strain>
    </source>
</reference>
<dbReference type="InterPro" id="IPR001623">
    <property type="entry name" value="DnaJ_domain"/>
</dbReference>
<dbReference type="SUPFAM" id="SSF48452">
    <property type="entry name" value="TPR-like"/>
    <property type="match status" value="1"/>
</dbReference>
<dbReference type="Pfam" id="PF00226">
    <property type="entry name" value="DnaJ"/>
    <property type="match status" value="1"/>
</dbReference>
<dbReference type="HOGENOM" id="CLU_083841_1_0_9"/>
<dbReference type="InterPro" id="IPR011990">
    <property type="entry name" value="TPR-like_helical_dom_sf"/>
</dbReference>
<dbReference type="Proteomes" id="UP000004935">
    <property type="component" value="Unassembled WGS sequence"/>
</dbReference>
<evidence type="ECO:0000313" key="4">
    <source>
        <dbReference type="Proteomes" id="UP000004935"/>
    </source>
</evidence>
<dbReference type="GO" id="GO:0006260">
    <property type="term" value="P:DNA replication"/>
    <property type="evidence" value="ECO:0007669"/>
    <property type="project" value="UniProtKB-KW"/>
</dbReference>
<dbReference type="eggNOG" id="COG0484">
    <property type="taxonomic scope" value="Bacteria"/>
</dbReference>
<dbReference type="InterPro" id="IPR050817">
    <property type="entry name" value="DjlA_DnaK_co-chaperone"/>
</dbReference>
<feature type="domain" description="J" evidence="2">
    <location>
        <begin position="8"/>
        <end position="90"/>
    </location>
</feature>
<dbReference type="STRING" id="411490.ANACAC_01804"/>
<protein>
    <submittedName>
        <fullName evidence="3">DnaJ domain protein</fullName>
    </submittedName>
</protein>
<dbReference type="AlphaFoldDB" id="B0ME11"/>
<dbReference type="PRINTS" id="PR00625">
    <property type="entry name" value="JDOMAIN"/>
</dbReference>
<evidence type="ECO:0000313" key="3">
    <source>
        <dbReference type="EMBL" id="EDR98181.1"/>
    </source>
</evidence>
<dbReference type="SMART" id="SM00271">
    <property type="entry name" value="DnaJ"/>
    <property type="match status" value="1"/>
</dbReference>
<sequence>MRKNEMDEAYTILGVSQDATDEEIKKAYRRLSKKYHPDANLNQPEYAERKFKEVQEAYKKIMDFRKYGASGGNPYGNPYQGGQSSYGGYGNAGTGSAEMTAAYNYLRAGHYREALQVLGSISERNAQWFYFSAVANMGIGNNVTALEHAQTAVQMDPSNMEYQMLLKQMQQSGSWYQNMGSGYGRSTMGSSCCMQLIMLNCFINFCCRPC</sequence>
<organism evidence="3 4">
    <name type="scientific">Anaerostipes caccae (strain DSM 14662 / CCUG 47493 / JCM 13470 / NCIMB 13811 / L1-92)</name>
    <dbReference type="NCBI Taxonomy" id="411490"/>
    <lineage>
        <taxon>Bacteria</taxon>
        <taxon>Bacillati</taxon>
        <taxon>Bacillota</taxon>
        <taxon>Clostridia</taxon>
        <taxon>Lachnospirales</taxon>
        <taxon>Lachnospiraceae</taxon>
        <taxon>Anaerostipes</taxon>
    </lineage>
</organism>
<dbReference type="EMBL" id="ABAX03000012">
    <property type="protein sequence ID" value="EDR98181.1"/>
    <property type="molecule type" value="Genomic_DNA"/>
</dbReference>
<gene>
    <name evidence="3" type="ORF">ANACAC_01804</name>
</gene>